<name>A0ABD2PFP0_9CUCU</name>
<evidence type="ECO:0000313" key="1">
    <source>
        <dbReference type="EMBL" id="KAL3289601.1"/>
    </source>
</evidence>
<accession>A0ABD2PFP0</accession>
<protein>
    <submittedName>
        <fullName evidence="1">Uncharacterized protein</fullName>
    </submittedName>
</protein>
<sequence>MLSRKKDKRKFQEKNKFCETPEVNALRDQVEAADTIAMVRRDDEYMGLYRALKDRLKQAIEMKVRDDYIKYIKESENRSRAIWKVTYSKKRWKRNLKTDDLNTFFVSIGNNLSRGCN</sequence>
<keyword evidence="2" id="KW-1185">Reference proteome</keyword>
<proteinExistence type="predicted"/>
<gene>
    <name evidence="1" type="ORF">HHI36_023014</name>
</gene>
<evidence type="ECO:0000313" key="2">
    <source>
        <dbReference type="Proteomes" id="UP001516400"/>
    </source>
</evidence>
<organism evidence="1 2">
    <name type="scientific">Cryptolaemus montrouzieri</name>
    <dbReference type="NCBI Taxonomy" id="559131"/>
    <lineage>
        <taxon>Eukaryota</taxon>
        <taxon>Metazoa</taxon>
        <taxon>Ecdysozoa</taxon>
        <taxon>Arthropoda</taxon>
        <taxon>Hexapoda</taxon>
        <taxon>Insecta</taxon>
        <taxon>Pterygota</taxon>
        <taxon>Neoptera</taxon>
        <taxon>Endopterygota</taxon>
        <taxon>Coleoptera</taxon>
        <taxon>Polyphaga</taxon>
        <taxon>Cucujiformia</taxon>
        <taxon>Coccinelloidea</taxon>
        <taxon>Coccinellidae</taxon>
        <taxon>Scymninae</taxon>
        <taxon>Scymnini</taxon>
        <taxon>Cryptolaemus</taxon>
    </lineage>
</organism>
<reference evidence="1 2" key="1">
    <citation type="journal article" date="2021" name="BMC Biol.">
        <title>Horizontally acquired antibacterial genes associated with adaptive radiation of ladybird beetles.</title>
        <authorList>
            <person name="Li H.S."/>
            <person name="Tang X.F."/>
            <person name="Huang Y.H."/>
            <person name="Xu Z.Y."/>
            <person name="Chen M.L."/>
            <person name="Du X.Y."/>
            <person name="Qiu B.Y."/>
            <person name="Chen P.T."/>
            <person name="Zhang W."/>
            <person name="Slipinski A."/>
            <person name="Escalona H.E."/>
            <person name="Waterhouse R.M."/>
            <person name="Zwick A."/>
            <person name="Pang H."/>
        </authorList>
    </citation>
    <scope>NUCLEOTIDE SEQUENCE [LARGE SCALE GENOMIC DNA]</scope>
    <source>
        <strain evidence="1">SYSU2018</strain>
    </source>
</reference>
<dbReference type="Proteomes" id="UP001516400">
    <property type="component" value="Unassembled WGS sequence"/>
</dbReference>
<dbReference type="AlphaFoldDB" id="A0ABD2PFP0"/>
<dbReference type="EMBL" id="JABFTP020000186">
    <property type="protein sequence ID" value="KAL3289601.1"/>
    <property type="molecule type" value="Genomic_DNA"/>
</dbReference>
<comment type="caution">
    <text evidence="1">The sequence shown here is derived from an EMBL/GenBank/DDBJ whole genome shotgun (WGS) entry which is preliminary data.</text>
</comment>